<proteinExistence type="predicted"/>
<organism evidence="2 3">
    <name type="scientific">Oncorhynchus mykiss</name>
    <name type="common">Rainbow trout</name>
    <name type="synonym">Salmo gairdneri</name>
    <dbReference type="NCBI Taxonomy" id="8022"/>
    <lineage>
        <taxon>Eukaryota</taxon>
        <taxon>Metazoa</taxon>
        <taxon>Chordata</taxon>
        <taxon>Craniata</taxon>
        <taxon>Vertebrata</taxon>
        <taxon>Euteleostomi</taxon>
        <taxon>Actinopterygii</taxon>
        <taxon>Neopterygii</taxon>
        <taxon>Teleostei</taxon>
        <taxon>Protacanthopterygii</taxon>
        <taxon>Salmoniformes</taxon>
        <taxon>Salmonidae</taxon>
        <taxon>Salmoninae</taxon>
        <taxon>Oncorhynchus</taxon>
    </lineage>
</organism>
<protein>
    <submittedName>
        <fullName evidence="2">Uncharacterized protein</fullName>
    </submittedName>
</protein>
<sequence>MACLLLPCFYLVLNFFPITCQPHMLAQLISLNFECPLSRLSLFDPLLLQDLITMIQERTGLKNTNIETVWSVYDTLFCEARHNMTAPDWVTPNIMDDLRKLKDFGFEIMFEVYKHQEKSRLQGGNANCQNGKGRNLF</sequence>
<dbReference type="AlphaFoldDB" id="A0A060Z5T7"/>
<accession>A0A060Z5T7</accession>
<feature type="chain" id="PRO_5001592716" evidence="1">
    <location>
        <begin position="21"/>
        <end position="137"/>
    </location>
</feature>
<evidence type="ECO:0000313" key="2">
    <source>
        <dbReference type="EMBL" id="CDQ97084.1"/>
    </source>
</evidence>
<reference evidence="2" key="2">
    <citation type="submission" date="2014-03" db="EMBL/GenBank/DDBJ databases">
        <authorList>
            <person name="Genoscope - CEA"/>
        </authorList>
    </citation>
    <scope>NUCLEOTIDE SEQUENCE</scope>
</reference>
<evidence type="ECO:0000313" key="3">
    <source>
        <dbReference type="Proteomes" id="UP000193380"/>
    </source>
</evidence>
<dbReference type="Gene3D" id="3.40.50.1240">
    <property type="entry name" value="Phosphoglycerate mutase-like"/>
    <property type="match status" value="1"/>
</dbReference>
<gene>
    <name evidence="2" type="ORF">GSONMT00056478001</name>
</gene>
<dbReference type="SUPFAM" id="SSF53254">
    <property type="entry name" value="Phosphoglycerate mutase-like"/>
    <property type="match status" value="1"/>
</dbReference>
<dbReference type="InterPro" id="IPR029033">
    <property type="entry name" value="His_PPase_superfam"/>
</dbReference>
<keyword evidence="1" id="KW-0732">Signal</keyword>
<feature type="signal peptide" evidence="1">
    <location>
        <begin position="1"/>
        <end position="20"/>
    </location>
</feature>
<dbReference type="EMBL" id="FR928808">
    <property type="protein sequence ID" value="CDQ97084.1"/>
    <property type="molecule type" value="Genomic_DNA"/>
</dbReference>
<reference evidence="2" key="1">
    <citation type="journal article" date="2014" name="Nat. Commun.">
        <title>The rainbow trout genome provides novel insights into evolution after whole-genome duplication in vertebrates.</title>
        <authorList>
            <person name="Berthelot C."/>
            <person name="Brunet F."/>
            <person name="Chalopin D."/>
            <person name="Juanchich A."/>
            <person name="Bernard M."/>
            <person name="Noel B."/>
            <person name="Bento P."/>
            <person name="Da Silva C."/>
            <person name="Labadie K."/>
            <person name="Alberti A."/>
            <person name="Aury J.M."/>
            <person name="Louis A."/>
            <person name="Dehais P."/>
            <person name="Bardou P."/>
            <person name="Montfort J."/>
            <person name="Klopp C."/>
            <person name="Cabau C."/>
            <person name="Gaspin C."/>
            <person name="Thorgaard G.H."/>
            <person name="Boussaha M."/>
            <person name="Quillet E."/>
            <person name="Guyomard R."/>
            <person name="Galiana D."/>
            <person name="Bobe J."/>
            <person name="Volff J.N."/>
            <person name="Genet C."/>
            <person name="Wincker P."/>
            <person name="Jaillon O."/>
            <person name="Roest Crollius H."/>
            <person name="Guiguen Y."/>
        </authorList>
    </citation>
    <scope>NUCLEOTIDE SEQUENCE [LARGE SCALE GENOMIC DNA]</scope>
</reference>
<name>A0A060Z5T7_ONCMY</name>
<dbReference type="Proteomes" id="UP000193380">
    <property type="component" value="Unassembled WGS sequence"/>
</dbReference>
<evidence type="ECO:0000256" key="1">
    <source>
        <dbReference type="SAM" id="SignalP"/>
    </source>
</evidence>
<dbReference type="STRING" id="8022.A0A060Z5T7"/>
<dbReference type="PaxDb" id="8022-A0A060Z5T7"/>